<feature type="transmembrane region" description="Helical" evidence="1">
    <location>
        <begin position="95"/>
        <end position="111"/>
    </location>
</feature>
<dbReference type="RefSeq" id="WP_148076197.1">
    <property type="nucleotide sequence ID" value="NZ_CP042913.1"/>
</dbReference>
<evidence type="ECO:0000259" key="2">
    <source>
        <dbReference type="Pfam" id="PF01578"/>
    </source>
</evidence>
<reference evidence="3 4" key="1">
    <citation type="submission" date="2019-08" db="EMBL/GenBank/DDBJ databases">
        <title>Deep-cultivation of Planctomycetes and their phenomic and genomic characterization uncovers novel biology.</title>
        <authorList>
            <person name="Wiegand S."/>
            <person name="Jogler M."/>
            <person name="Boedeker C."/>
            <person name="Pinto D."/>
            <person name="Vollmers J."/>
            <person name="Rivas-Marin E."/>
            <person name="Kohn T."/>
            <person name="Peeters S.H."/>
            <person name="Heuer A."/>
            <person name="Rast P."/>
            <person name="Oberbeckmann S."/>
            <person name="Bunk B."/>
            <person name="Jeske O."/>
            <person name="Meyerdierks A."/>
            <person name="Storesund J.E."/>
            <person name="Kallscheuer N."/>
            <person name="Luecker S."/>
            <person name="Lage O.M."/>
            <person name="Pohl T."/>
            <person name="Merkel B.J."/>
            <person name="Hornburger P."/>
            <person name="Mueller R.-W."/>
            <person name="Bruemmer F."/>
            <person name="Labrenz M."/>
            <person name="Spormann A.M."/>
            <person name="Op den Camp H."/>
            <person name="Overmann J."/>
            <person name="Amann R."/>
            <person name="Jetten M.S.M."/>
            <person name="Mascher T."/>
            <person name="Medema M.H."/>
            <person name="Devos D.P."/>
            <person name="Kaster A.-K."/>
            <person name="Ovreas L."/>
            <person name="Rohde M."/>
            <person name="Galperin M.Y."/>
            <person name="Jogler C."/>
        </authorList>
    </citation>
    <scope>NUCLEOTIDE SEQUENCE [LARGE SCALE GENOMIC DNA]</scope>
    <source>
        <strain evidence="3 4">Pr1d</strain>
    </source>
</reference>
<proteinExistence type="predicted"/>
<keyword evidence="1" id="KW-0472">Membrane</keyword>
<feature type="transmembrane region" description="Helical" evidence="1">
    <location>
        <begin position="183"/>
        <end position="204"/>
    </location>
</feature>
<dbReference type="Pfam" id="PF01578">
    <property type="entry name" value="Cytochrom_C_asm"/>
    <property type="match status" value="1"/>
</dbReference>
<dbReference type="InterPro" id="IPR002541">
    <property type="entry name" value="Cyt_c_assembly"/>
</dbReference>
<feature type="transmembrane region" description="Helical" evidence="1">
    <location>
        <begin position="247"/>
        <end position="267"/>
    </location>
</feature>
<dbReference type="KEGG" id="bgok:Pr1d_53900"/>
<dbReference type="AlphaFoldDB" id="A0A5B9QJZ3"/>
<feature type="transmembrane region" description="Helical" evidence="1">
    <location>
        <begin position="34"/>
        <end position="50"/>
    </location>
</feature>
<accession>A0A5B9QJZ3</accession>
<dbReference type="GO" id="GO:0020037">
    <property type="term" value="F:heme binding"/>
    <property type="evidence" value="ECO:0007669"/>
    <property type="project" value="InterPro"/>
</dbReference>
<sequence>MDSGINIVCFSASYAVALVLEFARLWVKIPYNRLLEIAAVGAGLVAQTWYLGRRVAEHPAAPLSSQQDWFLLAAWVLAVVYLAAKFYYPGKSLGLFQLPGVLALVGASTLASTRPLAPEEAPRVWGLAHGLFLLLGTVAVMVGFFAGIMYLLHSRRLKRKLPSPAGFRLPSLEWLERANGRSLGIATLMMGGGLLTGVIAHLAQQGSTRNFYWSDPVVVSLTAMTVWLLACEVFRMIYPAARRGRKVAYLTVAAFVFLMFVLAAVVWGDRFHSQSADRSQNNGKTVYCLGELPTGGLA</sequence>
<evidence type="ECO:0000256" key="1">
    <source>
        <dbReference type="SAM" id="Phobius"/>
    </source>
</evidence>
<dbReference type="GO" id="GO:0017004">
    <property type="term" value="P:cytochrome complex assembly"/>
    <property type="evidence" value="ECO:0007669"/>
    <property type="project" value="InterPro"/>
</dbReference>
<organism evidence="3 4">
    <name type="scientific">Bythopirellula goksoeyrii</name>
    <dbReference type="NCBI Taxonomy" id="1400387"/>
    <lineage>
        <taxon>Bacteria</taxon>
        <taxon>Pseudomonadati</taxon>
        <taxon>Planctomycetota</taxon>
        <taxon>Planctomycetia</taxon>
        <taxon>Pirellulales</taxon>
        <taxon>Lacipirellulaceae</taxon>
        <taxon>Bythopirellula</taxon>
    </lineage>
</organism>
<name>A0A5B9QJZ3_9BACT</name>
<feature type="domain" description="Cytochrome c assembly protein" evidence="2">
    <location>
        <begin position="70"/>
        <end position="267"/>
    </location>
</feature>
<gene>
    <name evidence="3" type="ORF">Pr1d_53900</name>
</gene>
<dbReference type="EMBL" id="CP042913">
    <property type="protein sequence ID" value="QEG38042.1"/>
    <property type="molecule type" value="Genomic_DNA"/>
</dbReference>
<keyword evidence="4" id="KW-1185">Reference proteome</keyword>
<feature type="transmembrane region" description="Helical" evidence="1">
    <location>
        <begin position="6"/>
        <end position="27"/>
    </location>
</feature>
<feature type="transmembrane region" description="Helical" evidence="1">
    <location>
        <begin position="216"/>
        <end position="235"/>
    </location>
</feature>
<keyword evidence="1" id="KW-1133">Transmembrane helix</keyword>
<evidence type="ECO:0000313" key="3">
    <source>
        <dbReference type="EMBL" id="QEG38042.1"/>
    </source>
</evidence>
<evidence type="ECO:0000313" key="4">
    <source>
        <dbReference type="Proteomes" id="UP000323917"/>
    </source>
</evidence>
<feature type="transmembrane region" description="Helical" evidence="1">
    <location>
        <begin position="131"/>
        <end position="152"/>
    </location>
</feature>
<protein>
    <submittedName>
        <fullName evidence="3">Cytochrome C assembly protein</fullName>
    </submittedName>
</protein>
<dbReference type="Proteomes" id="UP000323917">
    <property type="component" value="Chromosome"/>
</dbReference>
<feature type="transmembrane region" description="Helical" evidence="1">
    <location>
        <begin position="70"/>
        <end position="88"/>
    </location>
</feature>
<keyword evidence="1" id="KW-0812">Transmembrane</keyword>
<dbReference type="OrthoDB" id="257620at2"/>